<feature type="domain" description="Methyltransferase type 11" evidence="1">
    <location>
        <begin position="97"/>
        <end position="189"/>
    </location>
</feature>
<evidence type="ECO:0000259" key="1">
    <source>
        <dbReference type="Pfam" id="PF08241"/>
    </source>
</evidence>
<dbReference type="InterPro" id="IPR029063">
    <property type="entry name" value="SAM-dependent_MTases_sf"/>
</dbReference>
<dbReference type="AlphaFoldDB" id="A0A2M6YRP0"/>
<evidence type="ECO:0000313" key="2">
    <source>
        <dbReference type="EMBL" id="PIU35821.1"/>
    </source>
</evidence>
<organism evidence="2 3">
    <name type="scientific">Candidatus Shapirobacteria bacterium CG07_land_8_20_14_0_80_39_18</name>
    <dbReference type="NCBI Taxonomy" id="1974882"/>
    <lineage>
        <taxon>Bacteria</taxon>
        <taxon>Candidatus Shapironibacteriota</taxon>
    </lineage>
</organism>
<sequence>MSYLKQHELGLAGLALLRNWLVGDEAVAKSISKEIRELIKETKDKTLIKSEKVTSFDVFGGYEAWADTYDSMPNLLLEVEEPTVKTILKKFTPGIALDVACGTGRYSELLNSLGYKVTGMDFSPAMLSKARKIRNKKINFIEGDLTAIPLKDANIDLTICALALTHLPNIENALLELKRVTRPGGHIIISDIHPWLVMLGGQAEFFDKKGKHGYILNHVHWLSNYFKSFQNLQLNIVECFEPVMESKHIKLAQTGFALKEKTVATALEGLPIALIWVLKR</sequence>
<comment type="caution">
    <text evidence="2">The sequence shown here is derived from an EMBL/GenBank/DDBJ whole genome shotgun (WGS) entry which is preliminary data.</text>
</comment>
<accession>A0A2M6YRP0</accession>
<name>A0A2M6YRP0_9BACT</name>
<protein>
    <recommendedName>
        <fullName evidence="1">Methyltransferase type 11 domain-containing protein</fullName>
    </recommendedName>
</protein>
<dbReference type="InterPro" id="IPR013216">
    <property type="entry name" value="Methyltransf_11"/>
</dbReference>
<dbReference type="Gene3D" id="3.40.50.150">
    <property type="entry name" value="Vaccinia Virus protein VP39"/>
    <property type="match status" value="1"/>
</dbReference>
<dbReference type="PANTHER" id="PTHR43591">
    <property type="entry name" value="METHYLTRANSFERASE"/>
    <property type="match status" value="1"/>
</dbReference>
<dbReference type="CDD" id="cd02440">
    <property type="entry name" value="AdoMet_MTases"/>
    <property type="match status" value="1"/>
</dbReference>
<evidence type="ECO:0000313" key="3">
    <source>
        <dbReference type="Proteomes" id="UP000229502"/>
    </source>
</evidence>
<dbReference type="SUPFAM" id="SSF53335">
    <property type="entry name" value="S-adenosyl-L-methionine-dependent methyltransferases"/>
    <property type="match status" value="1"/>
</dbReference>
<gene>
    <name evidence="2" type="ORF">COT03_00970</name>
</gene>
<dbReference type="Proteomes" id="UP000229502">
    <property type="component" value="Unassembled WGS sequence"/>
</dbReference>
<reference evidence="3" key="1">
    <citation type="submission" date="2017-09" db="EMBL/GenBank/DDBJ databases">
        <title>Depth-based differentiation of microbial function through sediment-hosted aquifers and enrichment of novel symbionts in the deep terrestrial subsurface.</title>
        <authorList>
            <person name="Probst A.J."/>
            <person name="Ladd B."/>
            <person name="Jarett J.K."/>
            <person name="Geller-Mcgrath D.E."/>
            <person name="Sieber C.M.K."/>
            <person name="Emerson J.B."/>
            <person name="Anantharaman K."/>
            <person name="Thomas B.C."/>
            <person name="Malmstrom R."/>
            <person name="Stieglmeier M."/>
            <person name="Klingl A."/>
            <person name="Woyke T."/>
            <person name="Ryan C.M."/>
            <person name="Banfield J.F."/>
        </authorList>
    </citation>
    <scope>NUCLEOTIDE SEQUENCE [LARGE SCALE GENOMIC DNA]</scope>
</reference>
<dbReference type="Pfam" id="PF08241">
    <property type="entry name" value="Methyltransf_11"/>
    <property type="match status" value="1"/>
</dbReference>
<dbReference type="GO" id="GO:0008757">
    <property type="term" value="F:S-adenosylmethionine-dependent methyltransferase activity"/>
    <property type="evidence" value="ECO:0007669"/>
    <property type="project" value="InterPro"/>
</dbReference>
<dbReference type="EMBL" id="PEWZ01000051">
    <property type="protein sequence ID" value="PIU35821.1"/>
    <property type="molecule type" value="Genomic_DNA"/>
</dbReference>
<proteinExistence type="predicted"/>